<accession>F5YMD5</accession>
<dbReference type="AlphaFoldDB" id="F5YMD5"/>
<evidence type="ECO:0000256" key="2">
    <source>
        <dbReference type="RuleBase" id="RU362080"/>
    </source>
</evidence>
<dbReference type="Gene3D" id="3.40.1620.10">
    <property type="entry name" value="YefM-like domain"/>
    <property type="match status" value="1"/>
</dbReference>
<dbReference type="Proteomes" id="UP000009223">
    <property type="component" value="Chromosome"/>
</dbReference>
<dbReference type="SUPFAM" id="SSF143120">
    <property type="entry name" value="YefM-like"/>
    <property type="match status" value="1"/>
</dbReference>
<gene>
    <name evidence="3" type="ordered locus">TREPR_0188</name>
</gene>
<dbReference type="OrthoDB" id="9808808at2"/>
<dbReference type="EMBL" id="CP001843">
    <property type="protein sequence ID" value="AEF85183.1"/>
    <property type="molecule type" value="Genomic_DNA"/>
</dbReference>
<reference evidence="3 4" key="2">
    <citation type="journal article" date="2011" name="ISME J.">
        <title>RNA-seq reveals cooperative metabolic interactions between two termite-gut spirochete species in co-culture.</title>
        <authorList>
            <person name="Rosenthal A.Z."/>
            <person name="Matson E.G."/>
            <person name="Eldar A."/>
            <person name="Leadbetter J.R."/>
        </authorList>
    </citation>
    <scope>NUCLEOTIDE SEQUENCE [LARGE SCALE GENOMIC DNA]</scope>
    <source>
        <strain evidence="4">ATCC BAA-887 / DSM 12427 / ZAS-2</strain>
    </source>
</reference>
<dbReference type="HOGENOM" id="CLU_163140_8_0_12"/>
<dbReference type="RefSeq" id="WP_015706288.1">
    <property type="nucleotide sequence ID" value="NC_015578.1"/>
</dbReference>
<dbReference type="KEGG" id="tpi:TREPR_0188"/>
<proteinExistence type="inferred from homology"/>
<dbReference type="Pfam" id="PF02604">
    <property type="entry name" value="PhdYeFM_antitox"/>
    <property type="match status" value="1"/>
</dbReference>
<name>F5YMD5_TREPZ</name>
<keyword evidence="4" id="KW-1185">Reference proteome</keyword>
<reference evidence="4" key="1">
    <citation type="submission" date="2009-12" db="EMBL/GenBank/DDBJ databases">
        <title>Complete sequence of Treponema primitia strain ZAS-2.</title>
        <authorList>
            <person name="Tetu S.G."/>
            <person name="Matson E."/>
            <person name="Ren Q."/>
            <person name="Seshadri R."/>
            <person name="Elbourne L."/>
            <person name="Hassan K.A."/>
            <person name="Durkin A."/>
            <person name="Radune D."/>
            <person name="Mohamoud Y."/>
            <person name="Shay R."/>
            <person name="Jin S."/>
            <person name="Zhang X."/>
            <person name="Lucey K."/>
            <person name="Ballor N.R."/>
            <person name="Ottesen E."/>
            <person name="Rosenthal R."/>
            <person name="Allen A."/>
            <person name="Leadbetter J.R."/>
            <person name="Paulsen I.T."/>
        </authorList>
    </citation>
    <scope>NUCLEOTIDE SEQUENCE [LARGE SCALE GENOMIC DNA]</scope>
    <source>
        <strain evidence="4">ATCC BAA-887 / DSM 12427 / ZAS-2</strain>
    </source>
</reference>
<dbReference type="NCBIfam" id="TIGR01552">
    <property type="entry name" value="phd_fam"/>
    <property type="match status" value="1"/>
</dbReference>
<evidence type="ECO:0000256" key="1">
    <source>
        <dbReference type="ARBA" id="ARBA00009981"/>
    </source>
</evidence>
<organism evidence="3 4">
    <name type="scientific">Treponema primitia (strain ATCC BAA-887 / DSM 12427 / ZAS-2)</name>
    <dbReference type="NCBI Taxonomy" id="545694"/>
    <lineage>
        <taxon>Bacteria</taxon>
        <taxon>Pseudomonadati</taxon>
        <taxon>Spirochaetota</taxon>
        <taxon>Spirochaetia</taxon>
        <taxon>Spirochaetales</taxon>
        <taxon>Treponemataceae</taxon>
        <taxon>Treponema</taxon>
    </lineage>
</organism>
<comment type="function">
    <text evidence="2">Antitoxin component of a type II toxin-antitoxin (TA) system.</text>
</comment>
<dbReference type="InterPro" id="IPR006442">
    <property type="entry name" value="Antitoxin_Phd/YefM"/>
</dbReference>
<sequence>MKILPLAEAKNHFSAVLKDVELGNEVAICYGKKKETIAVIIPYEQWKKSKKRELGTLKHRAKVTFSKDFSISTEEFINP</sequence>
<protein>
    <recommendedName>
        <fullName evidence="2">Antitoxin</fullName>
    </recommendedName>
</protein>
<evidence type="ECO:0000313" key="3">
    <source>
        <dbReference type="EMBL" id="AEF85183.1"/>
    </source>
</evidence>
<evidence type="ECO:0000313" key="4">
    <source>
        <dbReference type="Proteomes" id="UP000009223"/>
    </source>
</evidence>
<dbReference type="eggNOG" id="COG4118">
    <property type="taxonomic scope" value="Bacteria"/>
</dbReference>
<comment type="similarity">
    <text evidence="1 2">Belongs to the phD/YefM antitoxin family.</text>
</comment>
<dbReference type="InterPro" id="IPR036165">
    <property type="entry name" value="YefM-like_sf"/>
</dbReference>
<dbReference type="STRING" id="545694.TREPR_0188"/>